<evidence type="ECO:0000256" key="6">
    <source>
        <dbReference type="ARBA" id="ARBA00023014"/>
    </source>
</evidence>
<dbReference type="GO" id="GO:0050992">
    <property type="term" value="P:dimethylallyl diphosphate biosynthetic process"/>
    <property type="evidence" value="ECO:0007669"/>
    <property type="project" value="InterPro"/>
</dbReference>
<comment type="caution">
    <text evidence="9">The sequence shown here is derived from an EMBL/GenBank/DDBJ whole genome shotgun (WGS) entry which is preliminary data.</text>
</comment>
<keyword evidence="6" id="KW-0411">Iron-sulfur</keyword>
<dbReference type="NCBIfam" id="TIGR00216">
    <property type="entry name" value="ispH_lytB"/>
    <property type="match status" value="1"/>
</dbReference>
<protein>
    <submittedName>
        <fullName evidence="9">4-hydroxy-3-methylbut-2-enyl diphosphate reductase</fullName>
        <ecNumber evidence="9">1.17.7.4</ecNumber>
    </submittedName>
</protein>
<dbReference type="Pfam" id="PF02401">
    <property type="entry name" value="LYTB"/>
    <property type="match status" value="1"/>
</dbReference>
<sequence length="411" mass="46751">MPKEFFIPDLYQSEITKTVKQSRQILDPRKKDRVPSVLDLGPVRFLIPRHFGFCYGVENAIDIAYRTIEEHPDKTIYLLSEMIHNPTVNKDLQSRGVEFLFETDGTERIPISSLSPDDIVIVPAFGTTLEIQKQLEEQGVNPYQYDTTCPFVIKVWKRGKQLGKRGHSLVIHGKHKHEETRATFSHSSEEAPSVVVLNPEEARILADILLEKRPKEDFHTYFGMKCTEGFDPLADMKQFGVINQTTMLATETQEIMDILKSAVIEKYGEAEAEMHFADTSDTLCYATHENQAATYALMEERADMALVVGGYNSSNTMHLVELLEERFPTYHIRDASEIKNQHEIHHFNQWKKEVEKTRGWMPKAAEPVTIALTSGASCPDTLVDEVLLKVASYFEGCRPVEVALEPFTATE</sequence>
<evidence type="ECO:0000313" key="9">
    <source>
        <dbReference type="EMBL" id="MBP3192006.1"/>
    </source>
</evidence>
<gene>
    <name evidence="9" type="ORF">NATSA_04935</name>
</gene>
<keyword evidence="5" id="KW-0408">Iron</keyword>
<accession>A0A8J7USX3</accession>
<dbReference type="AlphaFoldDB" id="A0A8J7USX3"/>
<dbReference type="GO" id="GO:0051539">
    <property type="term" value="F:4 iron, 4 sulfur cluster binding"/>
    <property type="evidence" value="ECO:0007669"/>
    <property type="project" value="UniProtKB-KW"/>
</dbReference>
<organism evidence="9 10">
    <name type="scientific">Natronogracilivirga saccharolytica</name>
    <dbReference type="NCBI Taxonomy" id="2812953"/>
    <lineage>
        <taxon>Bacteria</taxon>
        <taxon>Pseudomonadati</taxon>
        <taxon>Balneolota</taxon>
        <taxon>Balneolia</taxon>
        <taxon>Balneolales</taxon>
        <taxon>Cyclonatronaceae</taxon>
        <taxon>Natronogracilivirga</taxon>
    </lineage>
</organism>
<comment type="pathway">
    <text evidence="7">Isoprenoid biosynthesis; isopentenyl diphosphate biosynthesis via DXP pathway; isopentenyl diphosphate from 1-deoxy-D-xylulose 5-phosphate: step 6/6.</text>
</comment>
<keyword evidence="4 9" id="KW-0560">Oxidoreductase</keyword>
<evidence type="ECO:0000256" key="2">
    <source>
        <dbReference type="ARBA" id="ARBA00022485"/>
    </source>
</evidence>
<dbReference type="EC" id="1.17.7.4" evidence="9"/>
<evidence type="ECO:0000256" key="4">
    <source>
        <dbReference type="ARBA" id="ARBA00023002"/>
    </source>
</evidence>
<keyword evidence="2" id="KW-0004">4Fe-4S</keyword>
<dbReference type="GO" id="GO:0046872">
    <property type="term" value="F:metal ion binding"/>
    <property type="evidence" value="ECO:0007669"/>
    <property type="project" value="UniProtKB-KW"/>
</dbReference>
<evidence type="ECO:0000313" key="10">
    <source>
        <dbReference type="Proteomes" id="UP000673975"/>
    </source>
</evidence>
<dbReference type="Proteomes" id="UP000673975">
    <property type="component" value="Unassembled WGS sequence"/>
</dbReference>
<evidence type="ECO:0000256" key="7">
    <source>
        <dbReference type="ARBA" id="ARBA00046313"/>
    </source>
</evidence>
<evidence type="ECO:0000256" key="1">
    <source>
        <dbReference type="ARBA" id="ARBA00001966"/>
    </source>
</evidence>
<evidence type="ECO:0000256" key="5">
    <source>
        <dbReference type="ARBA" id="ARBA00023004"/>
    </source>
</evidence>
<reference evidence="9" key="1">
    <citation type="submission" date="2021-02" db="EMBL/GenBank/DDBJ databases">
        <title>Natronogracilivirga saccharolytica gen. nov. sp. nov. a new anaerobic, haloalkiliphilic carbohydrate-fermenting bacterium from soda lake and proposing of Cyclonatronumiaceae fam. nov. in the phylum Balneolaeota.</title>
        <authorList>
            <person name="Zhilina T.N."/>
            <person name="Sorokin D.Y."/>
            <person name="Zavarzina D.G."/>
            <person name="Toshchakov S.V."/>
            <person name="Kublanov I.V."/>
        </authorList>
    </citation>
    <scope>NUCLEOTIDE SEQUENCE</scope>
    <source>
        <strain evidence="9">Z-1702</strain>
    </source>
</reference>
<evidence type="ECO:0000256" key="8">
    <source>
        <dbReference type="ARBA" id="ARBA00046314"/>
    </source>
</evidence>
<dbReference type="GO" id="GO:0051745">
    <property type="term" value="F:4-hydroxy-3-methylbut-2-enyl diphosphate reductase activity"/>
    <property type="evidence" value="ECO:0007669"/>
    <property type="project" value="UniProtKB-EC"/>
</dbReference>
<name>A0A8J7USX3_9BACT</name>
<evidence type="ECO:0000256" key="3">
    <source>
        <dbReference type="ARBA" id="ARBA00022723"/>
    </source>
</evidence>
<dbReference type="EMBL" id="JAFIDN010000003">
    <property type="protein sequence ID" value="MBP3192006.1"/>
    <property type="molecule type" value="Genomic_DNA"/>
</dbReference>
<dbReference type="NCBIfam" id="NF009911">
    <property type="entry name" value="PRK13371.1"/>
    <property type="match status" value="1"/>
</dbReference>
<comment type="cofactor">
    <cofactor evidence="1">
        <name>[4Fe-4S] cluster</name>
        <dbReference type="ChEBI" id="CHEBI:49883"/>
    </cofactor>
</comment>
<dbReference type="GO" id="GO:0019288">
    <property type="term" value="P:isopentenyl diphosphate biosynthetic process, methylerythritol 4-phosphate pathway"/>
    <property type="evidence" value="ECO:0007669"/>
    <property type="project" value="InterPro"/>
</dbReference>
<dbReference type="PANTHER" id="PTHR31619">
    <property type="entry name" value="4-HYDROXY-3-METHYLBUT-2-ENYL DIPHOSPHATE REDUCTASE, CHLOROPLASTIC"/>
    <property type="match status" value="1"/>
</dbReference>
<proteinExistence type="predicted"/>
<dbReference type="PANTHER" id="PTHR31619:SF5">
    <property type="entry name" value="4-HYDROXY-3-METHYLBUT-2-ENYL DIPHOSPHATE REDUCTASE, CHLOROPLASTIC"/>
    <property type="match status" value="1"/>
</dbReference>
<dbReference type="InterPro" id="IPR003451">
    <property type="entry name" value="LytB/IspH"/>
</dbReference>
<keyword evidence="10" id="KW-1185">Reference proteome</keyword>
<comment type="pathway">
    <text evidence="8">Isoprenoid biosynthesis; dimethylallyl diphosphate biosynthesis; dimethylallyl diphosphate from (2E)-4-hydroxy-3-methylbutenyl diphosphate: step 1/1.</text>
</comment>
<dbReference type="Gene3D" id="3.40.1010.20">
    <property type="entry name" value="4-hydroxy-3-methylbut-2-enyl diphosphate reductase, catalytic domain"/>
    <property type="match status" value="2"/>
</dbReference>
<dbReference type="Gene3D" id="3.40.50.11270">
    <property type="match status" value="1"/>
</dbReference>
<keyword evidence="3" id="KW-0479">Metal-binding</keyword>
<dbReference type="CDD" id="cd13944">
    <property type="entry name" value="lytB_ispH"/>
    <property type="match status" value="1"/>
</dbReference>
<dbReference type="RefSeq" id="WP_210510905.1">
    <property type="nucleotide sequence ID" value="NZ_JAFIDN010000003.1"/>
</dbReference>